<reference evidence="4 5" key="1">
    <citation type="submission" date="2017-05" db="EMBL/GenBank/DDBJ databases">
        <authorList>
            <person name="Varghese N."/>
            <person name="Submissions S."/>
        </authorList>
    </citation>
    <scope>NUCLEOTIDE SEQUENCE [LARGE SCALE GENOMIC DNA]</scope>
    <source>
        <strain evidence="4 5">DSM 21342</strain>
    </source>
</reference>
<accession>A0A521E3G2</accession>
<evidence type="ECO:0000256" key="1">
    <source>
        <dbReference type="ARBA" id="ARBA00009646"/>
    </source>
</evidence>
<evidence type="ECO:0000259" key="3">
    <source>
        <dbReference type="PROSITE" id="PS50915"/>
    </source>
</evidence>
<dbReference type="InterPro" id="IPR011024">
    <property type="entry name" value="G_crystallin-like"/>
</dbReference>
<evidence type="ECO:0000313" key="4">
    <source>
        <dbReference type="EMBL" id="SMO78488.1"/>
    </source>
</evidence>
<dbReference type="SUPFAM" id="SSF49695">
    <property type="entry name" value="gamma-Crystallin-like"/>
    <property type="match status" value="1"/>
</dbReference>
<evidence type="ECO:0000313" key="5">
    <source>
        <dbReference type="Proteomes" id="UP000315971"/>
    </source>
</evidence>
<dbReference type="Gene3D" id="2.60.20.10">
    <property type="entry name" value="Crystallins"/>
    <property type="match status" value="1"/>
</dbReference>
<sequence>MIDNHLPGKYITVYDKCNYSGKQFNLKPGVYGQSQFNSTMYKKVSSIKIPPGFIVKVFTGDDFNGTTAIYTKSVACLDSVFNNNIGSVIIEQVGSRPVGSH</sequence>
<comment type="similarity">
    <text evidence="1">Belongs to the beta/gamma-crystallin family.</text>
</comment>
<dbReference type="EMBL" id="FXSZ01000011">
    <property type="protein sequence ID" value="SMO78488.1"/>
    <property type="molecule type" value="Genomic_DNA"/>
</dbReference>
<dbReference type="InterPro" id="IPR001064">
    <property type="entry name" value="Beta/gamma_crystallin"/>
</dbReference>
<evidence type="ECO:0000256" key="2">
    <source>
        <dbReference type="ARBA" id="ARBA00022737"/>
    </source>
</evidence>
<gene>
    <name evidence="4" type="ORF">SAMN06265350_1113</name>
</gene>
<dbReference type="Proteomes" id="UP000315971">
    <property type="component" value="Unassembled WGS sequence"/>
</dbReference>
<dbReference type="AlphaFoldDB" id="A0A521E3G2"/>
<feature type="domain" description="Beta/gamma crystallin 'Greek key'" evidence="3">
    <location>
        <begin position="9"/>
        <end position="51"/>
    </location>
</feature>
<proteinExistence type="inferred from homology"/>
<organism evidence="4 5">
    <name type="scientific">Solitalea koreensis</name>
    <dbReference type="NCBI Taxonomy" id="543615"/>
    <lineage>
        <taxon>Bacteria</taxon>
        <taxon>Pseudomonadati</taxon>
        <taxon>Bacteroidota</taxon>
        <taxon>Sphingobacteriia</taxon>
        <taxon>Sphingobacteriales</taxon>
        <taxon>Sphingobacteriaceae</taxon>
        <taxon>Solitalea</taxon>
    </lineage>
</organism>
<keyword evidence="2" id="KW-0677">Repeat</keyword>
<dbReference type="PROSITE" id="PS50915">
    <property type="entry name" value="CRYSTALLIN_BETA_GAMMA"/>
    <property type="match status" value="1"/>
</dbReference>
<protein>
    <recommendedName>
        <fullName evidence="3">Beta/gamma crystallin 'Greek key' domain-containing protein</fullName>
    </recommendedName>
</protein>
<keyword evidence="5" id="KW-1185">Reference proteome</keyword>
<name>A0A521E3G2_9SPHI</name>